<dbReference type="PANTHER" id="PTHR46082:SF11">
    <property type="entry name" value="AAA+ ATPASE DOMAIN-CONTAINING PROTEIN-RELATED"/>
    <property type="match status" value="1"/>
</dbReference>
<accession>A0A9P8Y2B7</accession>
<organism evidence="3 4">
    <name type="scientific">Microdochium trichocladiopsis</name>
    <dbReference type="NCBI Taxonomy" id="1682393"/>
    <lineage>
        <taxon>Eukaryota</taxon>
        <taxon>Fungi</taxon>
        <taxon>Dikarya</taxon>
        <taxon>Ascomycota</taxon>
        <taxon>Pezizomycotina</taxon>
        <taxon>Sordariomycetes</taxon>
        <taxon>Xylariomycetidae</taxon>
        <taxon>Xylariales</taxon>
        <taxon>Microdochiaceae</taxon>
        <taxon>Microdochium</taxon>
    </lineage>
</organism>
<comment type="caution">
    <text evidence="3">The sequence shown here is derived from an EMBL/GenBank/DDBJ whole genome shotgun (WGS) entry which is preliminary data.</text>
</comment>
<feature type="region of interest" description="Disordered" evidence="1">
    <location>
        <begin position="989"/>
        <end position="1008"/>
    </location>
</feature>
<dbReference type="InterPro" id="IPR053137">
    <property type="entry name" value="NLR-like"/>
</dbReference>
<proteinExistence type="predicted"/>
<dbReference type="PANTHER" id="PTHR46082">
    <property type="entry name" value="ATP/GTP-BINDING PROTEIN-RELATED"/>
    <property type="match status" value="1"/>
</dbReference>
<dbReference type="GO" id="GO:0009116">
    <property type="term" value="P:nucleoside metabolic process"/>
    <property type="evidence" value="ECO:0007669"/>
    <property type="project" value="InterPro"/>
</dbReference>
<dbReference type="GeneID" id="70179929"/>
<dbReference type="Pfam" id="PF01048">
    <property type="entry name" value="PNP_UDP_1"/>
    <property type="match status" value="1"/>
</dbReference>
<feature type="compositionally biased region" description="Basic and acidic residues" evidence="1">
    <location>
        <begin position="1117"/>
        <end position="1126"/>
    </location>
</feature>
<dbReference type="InterPro" id="IPR000845">
    <property type="entry name" value="Nucleoside_phosphorylase_d"/>
</dbReference>
<dbReference type="RefSeq" id="XP_046009481.1">
    <property type="nucleotide sequence ID" value="XM_046150383.1"/>
</dbReference>
<dbReference type="SUPFAM" id="SSF53167">
    <property type="entry name" value="Purine and uridine phosphorylases"/>
    <property type="match status" value="1"/>
</dbReference>
<dbReference type="InterPro" id="IPR035994">
    <property type="entry name" value="Nucleoside_phosphorylase_sf"/>
</dbReference>
<dbReference type="GO" id="GO:0003824">
    <property type="term" value="F:catalytic activity"/>
    <property type="evidence" value="ECO:0007669"/>
    <property type="project" value="InterPro"/>
</dbReference>
<feature type="domain" description="Nucleoside phosphorylase" evidence="2">
    <location>
        <begin position="789"/>
        <end position="1072"/>
    </location>
</feature>
<reference evidence="3" key="1">
    <citation type="journal article" date="2021" name="Nat. Commun.">
        <title>Genetic determinants of endophytism in the Arabidopsis root mycobiome.</title>
        <authorList>
            <person name="Mesny F."/>
            <person name="Miyauchi S."/>
            <person name="Thiergart T."/>
            <person name="Pickel B."/>
            <person name="Atanasova L."/>
            <person name="Karlsson M."/>
            <person name="Huettel B."/>
            <person name="Barry K.W."/>
            <person name="Haridas S."/>
            <person name="Chen C."/>
            <person name="Bauer D."/>
            <person name="Andreopoulos W."/>
            <person name="Pangilinan J."/>
            <person name="LaButti K."/>
            <person name="Riley R."/>
            <person name="Lipzen A."/>
            <person name="Clum A."/>
            <person name="Drula E."/>
            <person name="Henrissat B."/>
            <person name="Kohler A."/>
            <person name="Grigoriev I.V."/>
            <person name="Martin F.M."/>
            <person name="Hacquard S."/>
        </authorList>
    </citation>
    <scope>NUCLEOTIDE SEQUENCE</scope>
    <source>
        <strain evidence="3">MPI-CAGE-CH-0230</strain>
    </source>
</reference>
<gene>
    <name evidence="3" type="ORF">B0I36DRAFT_248435</name>
</gene>
<dbReference type="Proteomes" id="UP000756346">
    <property type="component" value="Unassembled WGS sequence"/>
</dbReference>
<sequence>MRDEPNTEDPADEHTSETNDDDDDVRPVRSEHDFIAFSNVLDGARPYHWLLAMMRCEMSLAPTEPDCRSLIRKRISERIPSCKISRHRQPQTYEITIETHWNPWDFFERQQYSSSPEETAENVIVVVGSETNAQATTCLEYMVQTWPMTGEHTLNCFLGLLKDGSSFSQSVGTDGISTISMSFQSGRLTSISRGTRAFVTEISEQLVWLESAMQNHGEADNVWPVLSGFEYLPKQSTEEDVGSVTPSASRLSYITAVSCGPFRVVATEPGEGQCWHALFRSVPIVQGFPIPKRLEHESGLELSLDLMASWAQARYFNVFRQTPMIKGFSSLLYPTKQSAGSTTWHLRFNEDGSHISFMEGISCYAPTLDIPAVSQGRHILGWCKKAEFYAGAPDAMYAVDDSMLPAADANCVLGGANIHQGTLLKQGNFQLGVKDVPTRLGRFGSDPYSRCLQWLHAQRVVLWDEADKRGWLINGVSALLHLLRAYIAFTSESDFGAEFLLNGHSLAESADPHSARAAVEVLMNEHNRNLKLFPHEPEQLKDQVEHLFNILEQMIAHQGAIHEQCLVMPGSELSRKRVEGWDFSEFAQGRDPIDAWSAEIPVVGRSWIDLVRSIGAVVLFGRGFGDLIRPVHSTVPCLWDQVPHGSYYLTSLVRDIQGLGQVRCPRSGNLTTRIGARFDLHIPSKIFKPCRCTTPQAEDHDSYVQVVLPSGSSELLRLSEPLDRPLTHGGAIIFGHNPAFSWVWKDFGPPELGNPLLFRDPEPRATPSSDSGYSSQAASSNAAVPSEPEIGIICALSKELKAVWALLDCADQRGTDANPYLFGHLGGYSVVAACLPQGEYGTSAAAAAAAHLARSFPQLEFTLLVGIGGGIPSSTHDIRLGDVVVGLPANPQEPGVVQYDAGKIRQDGFELKRSSLQPPPLHVKKVVATMEADPNPPSQPLDGYLRHIAHKSPKYAYPGADKDILYEPNDLPVLLCETWGASGCMCTPQDRPPRPSTHPQVHYGPIASGNSVVKDAATRDELARVYGAICVEMEAAGIANELQCVVIRGICDYADSHKTKLWQEYAAATAAAYAKHLLTQMRRSYPQRRKRKRAGSGGSSPEARERRGVYPEISSEVDGHDISLPH</sequence>
<dbReference type="AlphaFoldDB" id="A0A9P8Y2B7"/>
<feature type="region of interest" description="Disordered" evidence="1">
    <location>
        <begin position="755"/>
        <end position="782"/>
    </location>
</feature>
<feature type="region of interest" description="Disordered" evidence="1">
    <location>
        <begin position="1082"/>
        <end position="1126"/>
    </location>
</feature>
<protein>
    <recommendedName>
        <fullName evidence="2">Nucleoside phosphorylase domain-containing protein</fullName>
    </recommendedName>
</protein>
<evidence type="ECO:0000256" key="1">
    <source>
        <dbReference type="SAM" id="MobiDB-lite"/>
    </source>
</evidence>
<evidence type="ECO:0000259" key="2">
    <source>
        <dbReference type="Pfam" id="PF01048"/>
    </source>
</evidence>
<feature type="compositionally biased region" description="Basic residues" evidence="1">
    <location>
        <begin position="1085"/>
        <end position="1094"/>
    </location>
</feature>
<dbReference type="OrthoDB" id="1577640at2759"/>
<evidence type="ECO:0000313" key="4">
    <source>
        <dbReference type="Proteomes" id="UP000756346"/>
    </source>
</evidence>
<feature type="compositionally biased region" description="Acidic residues" evidence="1">
    <location>
        <begin position="1"/>
        <end position="11"/>
    </location>
</feature>
<feature type="region of interest" description="Disordered" evidence="1">
    <location>
        <begin position="1"/>
        <end position="26"/>
    </location>
</feature>
<keyword evidence="4" id="KW-1185">Reference proteome</keyword>
<feature type="compositionally biased region" description="Low complexity" evidence="1">
    <location>
        <begin position="768"/>
        <end position="782"/>
    </location>
</feature>
<name>A0A9P8Y2B7_9PEZI</name>
<evidence type="ECO:0000313" key="3">
    <source>
        <dbReference type="EMBL" id="KAH7026264.1"/>
    </source>
</evidence>
<dbReference type="EMBL" id="JAGTJQ010000008">
    <property type="protein sequence ID" value="KAH7026264.1"/>
    <property type="molecule type" value="Genomic_DNA"/>
</dbReference>
<dbReference type="Gene3D" id="3.40.50.1580">
    <property type="entry name" value="Nucleoside phosphorylase domain"/>
    <property type="match status" value="1"/>
</dbReference>